<dbReference type="AlphaFoldDB" id="A0A164KEJ2"/>
<keyword evidence="2" id="KW-1185">Reference proteome</keyword>
<dbReference type="EMBL" id="LWGR01000012">
    <property type="protein sequence ID" value="KZM71319.1"/>
    <property type="molecule type" value="Genomic_DNA"/>
</dbReference>
<gene>
    <name evidence="1" type="ORF">AWN90_00625</name>
</gene>
<name>A0A164KEJ2_9NOCA</name>
<dbReference type="Proteomes" id="UP000076512">
    <property type="component" value="Unassembled WGS sequence"/>
</dbReference>
<accession>A0A164KEJ2</accession>
<reference evidence="1 2" key="1">
    <citation type="submission" date="2016-04" db="EMBL/GenBank/DDBJ databases">
        <authorList>
            <person name="Evans L.H."/>
            <person name="Alamgir A."/>
            <person name="Owens N."/>
            <person name="Weber N.D."/>
            <person name="Virtaneva K."/>
            <person name="Barbian K."/>
            <person name="Babar A."/>
            <person name="Rosenke K."/>
        </authorList>
    </citation>
    <scope>NUCLEOTIDE SEQUENCE [LARGE SCALE GENOMIC DNA]</scope>
    <source>
        <strain evidence="1 2">IFM 0406</strain>
    </source>
</reference>
<comment type="caution">
    <text evidence="1">The sequence shown here is derived from an EMBL/GenBank/DDBJ whole genome shotgun (WGS) entry which is preliminary data.</text>
</comment>
<sequence>MGAAVRQHRVPMADHLGIGHRRRQHRTHRLENGWIIACHCGAKQFDTQIAEGVLADGRWHTIMVGGL</sequence>
<evidence type="ECO:0000313" key="2">
    <source>
        <dbReference type="Proteomes" id="UP000076512"/>
    </source>
</evidence>
<organism evidence="1 2">
    <name type="scientific">Nocardia terpenica</name>
    <dbReference type="NCBI Taxonomy" id="455432"/>
    <lineage>
        <taxon>Bacteria</taxon>
        <taxon>Bacillati</taxon>
        <taxon>Actinomycetota</taxon>
        <taxon>Actinomycetes</taxon>
        <taxon>Mycobacteriales</taxon>
        <taxon>Nocardiaceae</taxon>
        <taxon>Nocardia</taxon>
    </lineage>
</organism>
<proteinExistence type="predicted"/>
<evidence type="ECO:0000313" key="1">
    <source>
        <dbReference type="EMBL" id="KZM71319.1"/>
    </source>
</evidence>
<protein>
    <submittedName>
        <fullName evidence="1">Uncharacterized protein</fullName>
    </submittedName>
</protein>